<proteinExistence type="predicted"/>
<dbReference type="Proteomes" id="UP000195667">
    <property type="component" value="Unassembled WGS sequence"/>
</dbReference>
<dbReference type="AlphaFoldDB" id="A0A1R4H0K1"/>
<evidence type="ECO:0000313" key="2">
    <source>
        <dbReference type="Proteomes" id="UP000195667"/>
    </source>
</evidence>
<reference evidence="2" key="1">
    <citation type="submission" date="2017-02" db="EMBL/GenBank/DDBJ databases">
        <authorList>
            <person name="Daims H."/>
        </authorList>
    </citation>
    <scope>NUCLEOTIDE SEQUENCE [LARGE SCALE GENOMIC DNA]</scope>
</reference>
<accession>A0A1R4H0K1</accession>
<dbReference type="EMBL" id="FUKI01000023">
    <property type="protein sequence ID" value="SJM89732.1"/>
    <property type="molecule type" value="Genomic_DNA"/>
</dbReference>
<organism evidence="1 2">
    <name type="scientific">Crenothrix polyspora</name>
    <dbReference type="NCBI Taxonomy" id="360316"/>
    <lineage>
        <taxon>Bacteria</taxon>
        <taxon>Pseudomonadati</taxon>
        <taxon>Pseudomonadota</taxon>
        <taxon>Gammaproteobacteria</taxon>
        <taxon>Methylococcales</taxon>
        <taxon>Crenotrichaceae</taxon>
        <taxon>Crenothrix</taxon>
    </lineage>
</organism>
<protein>
    <submittedName>
        <fullName evidence="1">Uncharacterized protein</fullName>
    </submittedName>
</protein>
<gene>
    <name evidence="1" type="ORF">CRENPOLYSF1_1190011</name>
</gene>
<sequence>MAMPTKEWVMVRWPKRFSSGTEIQNNGRPTLEVGRSMSGMMENSIAKPQAMGSILYSKTVAPPRYMTVEKAAWVAASINFCPRKARKTRKGLFFAHSLEKVKVSKWGANQQKALKFHGIYRAISHEDQYEFFYMAYMPNIQ</sequence>
<name>A0A1R4H0K1_9GAMM</name>
<evidence type="ECO:0000313" key="1">
    <source>
        <dbReference type="EMBL" id="SJM89732.1"/>
    </source>
</evidence>
<keyword evidence="2" id="KW-1185">Reference proteome</keyword>